<evidence type="ECO:0000313" key="3">
    <source>
        <dbReference type="Proteomes" id="UP001075354"/>
    </source>
</evidence>
<sequence>MHRDACEARRPRPRRRAGPERRLGGGRVRRAAGPALRRAAHHDLPEARRQGTQPERPAVRAERDGAGVRAADGAALRALPTRGGEPADRPSEGRLLRRLRGRGLQQRYGAVRLRPGRRRARGPRPGARRPPLERWESDPARTRLPLSSASRTPVCGRLWPPVAHRTHAVPCCRLAAGRPKTPRLALSLGPRPTGDDDDGGAVATHSPATPGLSRPPPPFRPHSLKISIGSTKCRAGCRPLPFPAGPPWVTGGGRAGCQRASAHPTTRAYLRFSLRGSRRTSSS</sequence>
<dbReference type="Proteomes" id="UP001075354">
    <property type="component" value="Chromosome 12"/>
</dbReference>
<name>A0AAV7XF77_9NEOP</name>
<feature type="region of interest" description="Disordered" evidence="1">
    <location>
        <begin position="115"/>
        <end position="151"/>
    </location>
</feature>
<dbReference type="EMBL" id="JAPTSV010000012">
    <property type="protein sequence ID" value="KAJ1522120.1"/>
    <property type="molecule type" value="Genomic_DNA"/>
</dbReference>
<feature type="region of interest" description="Disordered" evidence="1">
    <location>
        <begin position="1"/>
        <end position="94"/>
    </location>
</feature>
<feature type="compositionally biased region" description="Basic and acidic residues" evidence="1">
    <location>
        <begin position="85"/>
        <end position="94"/>
    </location>
</feature>
<feature type="compositionally biased region" description="Low complexity" evidence="1">
    <location>
        <begin position="67"/>
        <end position="79"/>
    </location>
</feature>
<reference evidence="2" key="1">
    <citation type="submission" date="2022-12" db="EMBL/GenBank/DDBJ databases">
        <title>Chromosome-level genome assembly of the bean flower thrips Megalurothrips usitatus.</title>
        <authorList>
            <person name="Ma L."/>
            <person name="Liu Q."/>
            <person name="Li H."/>
            <person name="Cai W."/>
        </authorList>
    </citation>
    <scope>NUCLEOTIDE SEQUENCE</scope>
    <source>
        <strain evidence="2">Cailab_2022a</strain>
    </source>
</reference>
<protein>
    <submittedName>
        <fullName evidence="2">Uncharacterized protein</fullName>
    </submittedName>
</protein>
<proteinExistence type="predicted"/>
<accession>A0AAV7XF77</accession>
<keyword evidence="3" id="KW-1185">Reference proteome</keyword>
<evidence type="ECO:0000313" key="2">
    <source>
        <dbReference type="EMBL" id="KAJ1522120.1"/>
    </source>
</evidence>
<dbReference type="AlphaFoldDB" id="A0AAV7XF77"/>
<feature type="compositionally biased region" description="Basic and acidic residues" evidence="1">
    <location>
        <begin position="57"/>
        <end position="66"/>
    </location>
</feature>
<organism evidence="2 3">
    <name type="scientific">Megalurothrips usitatus</name>
    <name type="common">bean blossom thrips</name>
    <dbReference type="NCBI Taxonomy" id="439358"/>
    <lineage>
        <taxon>Eukaryota</taxon>
        <taxon>Metazoa</taxon>
        <taxon>Ecdysozoa</taxon>
        <taxon>Arthropoda</taxon>
        <taxon>Hexapoda</taxon>
        <taxon>Insecta</taxon>
        <taxon>Pterygota</taxon>
        <taxon>Neoptera</taxon>
        <taxon>Paraneoptera</taxon>
        <taxon>Thysanoptera</taxon>
        <taxon>Terebrantia</taxon>
        <taxon>Thripoidea</taxon>
        <taxon>Thripidae</taxon>
        <taxon>Megalurothrips</taxon>
    </lineage>
</organism>
<evidence type="ECO:0000256" key="1">
    <source>
        <dbReference type="SAM" id="MobiDB-lite"/>
    </source>
</evidence>
<feature type="region of interest" description="Disordered" evidence="1">
    <location>
        <begin position="183"/>
        <end position="222"/>
    </location>
</feature>
<feature type="compositionally biased region" description="Basic and acidic residues" evidence="1">
    <location>
        <begin position="130"/>
        <end position="141"/>
    </location>
</feature>
<gene>
    <name evidence="2" type="ORF">ONE63_002431</name>
</gene>
<comment type="caution">
    <text evidence="2">The sequence shown here is derived from an EMBL/GenBank/DDBJ whole genome shotgun (WGS) entry which is preliminary data.</text>
</comment>
<feature type="compositionally biased region" description="Basic and acidic residues" evidence="1">
    <location>
        <begin position="1"/>
        <end position="10"/>
    </location>
</feature>